<dbReference type="Pfam" id="PF09311">
    <property type="entry name" value="Rab5-bind"/>
    <property type="match status" value="1"/>
</dbReference>
<dbReference type="Pfam" id="PF01363">
    <property type="entry name" value="FYVE"/>
    <property type="match status" value="1"/>
</dbReference>
<evidence type="ECO:0000256" key="5">
    <source>
        <dbReference type="SAM" id="Coils"/>
    </source>
</evidence>
<dbReference type="InterPro" id="IPR011011">
    <property type="entry name" value="Znf_FYVE_PHD"/>
</dbReference>
<keyword evidence="5" id="KW-0175">Coiled coil</keyword>
<protein>
    <recommendedName>
        <fullName evidence="6">FYVE-type domain-containing protein</fullName>
    </recommendedName>
</protein>
<feature type="coiled-coil region" evidence="5">
    <location>
        <begin position="39"/>
        <end position="151"/>
    </location>
</feature>
<evidence type="ECO:0000313" key="8">
    <source>
        <dbReference type="Proteomes" id="UP000024635"/>
    </source>
</evidence>
<accession>A0A016VSA4</accession>
<dbReference type="Proteomes" id="UP000024635">
    <property type="component" value="Unassembled WGS sequence"/>
</dbReference>
<dbReference type="InterPro" id="IPR003914">
    <property type="entry name" value="Rabaptin"/>
</dbReference>
<dbReference type="SUPFAM" id="SSF57903">
    <property type="entry name" value="FYVE/PHD zinc finger"/>
    <property type="match status" value="1"/>
</dbReference>
<dbReference type="STRING" id="53326.A0A016VSA4"/>
<reference evidence="8" key="1">
    <citation type="journal article" date="2015" name="Nat. Genet.">
        <title>The genome and transcriptome of the zoonotic hookworm Ancylostoma ceylanicum identify infection-specific gene families.</title>
        <authorList>
            <person name="Schwarz E.M."/>
            <person name="Hu Y."/>
            <person name="Antoshechkin I."/>
            <person name="Miller M.M."/>
            <person name="Sternberg P.W."/>
            <person name="Aroian R.V."/>
        </authorList>
    </citation>
    <scope>NUCLEOTIDE SEQUENCE</scope>
    <source>
        <strain evidence="8">HY135</strain>
    </source>
</reference>
<evidence type="ECO:0000256" key="4">
    <source>
        <dbReference type="PROSITE-ProRule" id="PRU00091"/>
    </source>
</evidence>
<dbReference type="PANTHER" id="PTHR31179">
    <property type="entry name" value="RAB GTPASE-BINDING EFFECTOR PROTEIN"/>
    <property type="match status" value="1"/>
</dbReference>
<dbReference type="PROSITE" id="PS50178">
    <property type="entry name" value="ZF_FYVE"/>
    <property type="match status" value="1"/>
</dbReference>
<dbReference type="InterPro" id="IPR017455">
    <property type="entry name" value="Znf_FYVE-rel"/>
</dbReference>
<dbReference type="FunFam" id="1.20.5.730:FF:000005">
    <property type="entry name" value="RABaptiN (Rab effector)"/>
    <property type="match status" value="1"/>
</dbReference>
<dbReference type="AlphaFoldDB" id="A0A016VSA4"/>
<gene>
    <name evidence="7" type="primary">Acey_s0005.g2654</name>
    <name evidence="7" type="synonym">Acey-rabn-5</name>
    <name evidence="7" type="ORF">Y032_0005g2654</name>
</gene>
<keyword evidence="2 4" id="KW-0863">Zinc-finger</keyword>
<evidence type="ECO:0000256" key="3">
    <source>
        <dbReference type="ARBA" id="ARBA00022833"/>
    </source>
</evidence>
<keyword evidence="1" id="KW-0479">Metal-binding</keyword>
<dbReference type="GO" id="GO:0005096">
    <property type="term" value="F:GTPase activator activity"/>
    <property type="evidence" value="ECO:0007669"/>
    <property type="project" value="InterPro"/>
</dbReference>
<dbReference type="InterPro" id="IPR015390">
    <property type="entry name" value="Rabaptin_Rab5-bd_dom"/>
</dbReference>
<dbReference type="EMBL" id="JARK01001341">
    <property type="protein sequence ID" value="EYC30449.1"/>
    <property type="molecule type" value="Genomic_DNA"/>
</dbReference>
<keyword evidence="8" id="KW-1185">Reference proteome</keyword>
<evidence type="ECO:0000256" key="1">
    <source>
        <dbReference type="ARBA" id="ARBA00022723"/>
    </source>
</evidence>
<evidence type="ECO:0000256" key="2">
    <source>
        <dbReference type="ARBA" id="ARBA00022771"/>
    </source>
</evidence>
<evidence type="ECO:0000259" key="6">
    <source>
        <dbReference type="PROSITE" id="PS50178"/>
    </source>
</evidence>
<feature type="domain" description="FYVE-type" evidence="6">
    <location>
        <begin position="343"/>
        <end position="401"/>
    </location>
</feature>
<dbReference type="GO" id="GO:0008270">
    <property type="term" value="F:zinc ion binding"/>
    <property type="evidence" value="ECO:0007669"/>
    <property type="project" value="UniProtKB-KW"/>
</dbReference>
<feature type="coiled-coil region" evidence="5">
    <location>
        <begin position="184"/>
        <end position="222"/>
    </location>
</feature>
<sequence>MDEGSSNAELIATVSEQDDACEVRSAPLSPNSALTCEMCQNYEVNLTLIQENERKLRDQLKAVKSLAERYESELSEERKYRQDVEKKMIELSAQFNDDLKTALSGNSALEERVRELSQNHRKEREKCEKQLQDVNNICSMLESDIKKLTTKYQELLGSNRATATEMRAEPIDLPQSADQLQFLCLQMREELIELKSARQHEQNELRDEVALLREQIGEERNAKLAMERDLLAQVNHLQTQLGIAASKLSSADAAAMSSESHSRQIRDLQSTVAELEAQVKQVQSERAAVEMTAQNYKARCASLQSELDTSEAVQKDFVQLSQSLQIQLEKIRQSEQEVRWQWEEDVENCSGCGASVVKVKPRPRCLHCCKIFCSSCVQQTVSSGPNRRPANVCHVCHTLLNSNQLGFPKCRSWRRPIATFSFLAGQPVHIVTFNPPKTTNFELFAGKSLDTRGNPGLGADVRLVKYRLSTS</sequence>
<comment type="caution">
    <text evidence="7">The sequence shown here is derived from an EMBL/GenBank/DDBJ whole genome shotgun (WGS) entry which is preliminary data.</text>
</comment>
<name>A0A016VSA4_9BILA</name>
<proteinExistence type="predicted"/>
<dbReference type="PANTHER" id="PTHR31179:SF7">
    <property type="entry name" value="FYVE-TYPE DOMAIN-CONTAINING PROTEIN"/>
    <property type="match status" value="1"/>
</dbReference>
<keyword evidence="3" id="KW-0862">Zinc</keyword>
<dbReference type="InterPro" id="IPR000306">
    <property type="entry name" value="Znf_FYVE"/>
</dbReference>
<dbReference type="OrthoDB" id="79940at2759"/>
<dbReference type="SMART" id="SM00064">
    <property type="entry name" value="FYVE"/>
    <property type="match status" value="1"/>
</dbReference>
<organism evidence="7 8">
    <name type="scientific">Ancylostoma ceylanicum</name>
    <dbReference type="NCBI Taxonomy" id="53326"/>
    <lineage>
        <taxon>Eukaryota</taxon>
        <taxon>Metazoa</taxon>
        <taxon>Ecdysozoa</taxon>
        <taxon>Nematoda</taxon>
        <taxon>Chromadorea</taxon>
        <taxon>Rhabditida</taxon>
        <taxon>Rhabditina</taxon>
        <taxon>Rhabditomorpha</taxon>
        <taxon>Strongyloidea</taxon>
        <taxon>Ancylostomatidae</taxon>
        <taxon>Ancylostomatinae</taxon>
        <taxon>Ancylostoma</taxon>
    </lineage>
</organism>
<evidence type="ECO:0000313" key="7">
    <source>
        <dbReference type="EMBL" id="EYC30449.1"/>
    </source>
</evidence>
<feature type="coiled-coil region" evidence="5">
    <location>
        <begin position="258"/>
        <end position="313"/>
    </location>
</feature>
<dbReference type="SUPFAM" id="SSF103652">
    <property type="entry name" value="G protein-binding domain"/>
    <property type="match status" value="1"/>
</dbReference>
<dbReference type="GO" id="GO:0006897">
    <property type="term" value="P:endocytosis"/>
    <property type="evidence" value="ECO:0007669"/>
    <property type="project" value="InterPro"/>
</dbReference>
<dbReference type="Gene3D" id="1.20.5.730">
    <property type="entry name" value="Single helix bin"/>
    <property type="match status" value="1"/>
</dbReference>